<dbReference type="Proteomes" id="UP000678393">
    <property type="component" value="Unassembled WGS sequence"/>
</dbReference>
<dbReference type="InterPro" id="IPR001304">
    <property type="entry name" value="C-type_lectin-like"/>
</dbReference>
<protein>
    <recommendedName>
        <fullName evidence="3">C-type lectin domain-containing protein</fullName>
    </recommendedName>
</protein>
<feature type="chain" id="PRO_5035790792" description="C-type lectin domain-containing protein" evidence="2">
    <location>
        <begin position="23"/>
        <end position="165"/>
    </location>
</feature>
<organism evidence="4 5">
    <name type="scientific">Candidula unifasciata</name>
    <dbReference type="NCBI Taxonomy" id="100452"/>
    <lineage>
        <taxon>Eukaryota</taxon>
        <taxon>Metazoa</taxon>
        <taxon>Spiralia</taxon>
        <taxon>Lophotrochozoa</taxon>
        <taxon>Mollusca</taxon>
        <taxon>Gastropoda</taxon>
        <taxon>Heterobranchia</taxon>
        <taxon>Euthyneura</taxon>
        <taxon>Panpulmonata</taxon>
        <taxon>Eupulmonata</taxon>
        <taxon>Stylommatophora</taxon>
        <taxon>Helicina</taxon>
        <taxon>Helicoidea</taxon>
        <taxon>Geomitridae</taxon>
        <taxon>Candidula</taxon>
    </lineage>
</organism>
<dbReference type="CDD" id="cd00037">
    <property type="entry name" value="CLECT"/>
    <property type="match status" value="1"/>
</dbReference>
<dbReference type="Pfam" id="PF00059">
    <property type="entry name" value="Lectin_C"/>
    <property type="match status" value="1"/>
</dbReference>
<dbReference type="SUPFAM" id="SSF56436">
    <property type="entry name" value="C-type lectin-like"/>
    <property type="match status" value="1"/>
</dbReference>
<dbReference type="OrthoDB" id="10047605at2759"/>
<proteinExistence type="predicted"/>
<gene>
    <name evidence="4" type="ORF">CUNI_LOCUS13527</name>
</gene>
<dbReference type="PANTHER" id="PTHR22803">
    <property type="entry name" value="MANNOSE, PHOSPHOLIPASE, LECTIN RECEPTOR RELATED"/>
    <property type="match status" value="1"/>
</dbReference>
<feature type="domain" description="C-type lectin" evidence="3">
    <location>
        <begin position="32"/>
        <end position="153"/>
    </location>
</feature>
<dbReference type="PROSITE" id="PS50041">
    <property type="entry name" value="C_TYPE_LECTIN_2"/>
    <property type="match status" value="1"/>
</dbReference>
<dbReference type="Gene3D" id="3.10.100.10">
    <property type="entry name" value="Mannose-Binding Protein A, subunit A"/>
    <property type="match status" value="1"/>
</dbReference>
<dbReference type="InterPro" id="IPR016186">
    <property type="entry name" value="C-type_lectin-like/link_sf"/>
</dbReference>
<dbReference type="AlphaFoldDB" id="A0A8S3ZFF6"/>
<dbReference type="PROSITE" id="PS00615">
    <property type="entry name" value="C_TYPE_LECTIN_1"/>
    <property type="match status" value="1"/>
</dbReference>
<evidence type="ECO:0000313" key="4">
    <source>
        <dbReference type="EMBL" id="CAG5127969.1"/>
    </source>
</evidence>
<reference evidence="4" key="1">
    <citation type="submission" date="2021-04" db="EMBL/GenBank/DDBJ databases">
        <authorList>
            <consortium name="Molecular Ecology Group"/>
        </authorList>
    </citation>
    <scope>NUCLEOTIDE SEQUENCE</scope>
</reference>
<sequence length="165" mass="18266">MAAGIIAVSLLAVLLQFSQTDAQACKEGWEHFNGNCYGYGDTPVSWTEAATICSVIGATLAEVDSEEENEFLVGLFDNVTSSTRVWLGGTDILNEGNWVWVSNRRHIFPFQNWHSNQPSDSNSAGEDCLTMYSSYKFQWDDAQCDKVNTFICEKKSEEDSGVIVG</sequence>
<feature type="signal peptide" evidence="2">
    <location>
        <begin position="1"/>
        <end position="22"/>
    </location>
</feature>
<keyword evidence="1" id="KW-1015">Disulfide bond</keyword>
<keyword evidence="5" id="KW-1185">Reference proteome</keyword>
<name>A0A8S3ZFF6_9EUPU</name>
<dbReference type="InterPro" id="IPR018378">
    <property type="entry name" value="C-type_lectin_CS"/>
</dbReference>
<evidence type="ECO:0000259" key="3">
    <source>
        <dbReference type="PROSITE" id="PS50041"/>
    </source>
</evidence>
<keyword evidence="2" id="KW-0732">Signal</keyword>
<comment type="caution">
    <text evidence="4">The sequence shown here is derived from an EMBL/GenBank/DDBJ whole genome shotgun (WGS) entry which is preliminary data.</text>
</comment>
<evidence type="ECO:0000313" key="5">
    <source>
        <dbReference type="Proteomes" id="UP000678393"/>
    </source>
</evidence>
<evidence type="ECO:0000256" key="1">
    <source>
        <dbReference type="ARBA" id="ARBA00023157"/>
    </source>
</evidence>
<dbReference type="SMART" id="SM00034">
    <property type="entry name" value="CLECT"/>
    <property type="match status" value="1"/>
</dbReference>
<accession>A0A8S3ZFF6</accession>
<dbReference type="EMBL" id="CAJHNH020002874">
    <property type="protein sequence ID" value="CAG5127969.1"/>
    <property type="molecule type" value="Genomic_DNA"/>
</dbReference>
<evidence type="ECO:0000256" key="2">
    <source>
        <dbReference type="SAM" id="SignalP"/>
    </source>
</evidence>
<dbReference type="InterPro" id="IPR016187">
    <property type="entry name" value="CTDL_fold"/>
</dbReference>
<dbReference type="InterPro" id="IPR050111">
    <property type="entry name" value="C-type_lectin/snaclec_domain"/>
</dbReference>